<dbReference type="EMBL" id="JABBPG010000002">
    <property type="protein sequence ID" value="NOU50254.1"/>
    <property type="molecule type" value="Genomic_DNA"/>
</dbReference>
<organism evidence="2 3">
    <name type="scientific">Pseudoalteromonas caenipelagi</name>
    <dbReference type="NCBI Taxonomy" id="2726988"/>
    <lineage>
        <taxon>Bacteria</taxon>
        <taxon>Pseudomonadati</taxon>
        <taxon>Pseudomonadota</taxon>
        <taxon>Gammaproteobacteria</taxon>
        <taxon>Alteromonadales</taxon>
        <taxon>Pseudoalteromonadaceae</taxon>
        <taxon>Pseudoalteromonas</taxon>
    </lineage>
</organism>
<evidence type="ECO:0000256" key="1">
    <source>
        <dbReference type="SAM" id="MobiDB-lite"/>
    </source>
</evidence>
<comment type="caution">
    <text evidence="2">The sequence shown here is derived from an EMBL/GenBank/DDBJ whole genome shotgun (WGS) entry which is preliminary data.</text>
</comment>
<evidence type="ECO:0000313" key="3">
    <source>
        <dbReference type="Proteomes" id="UP000586305"/>
    </source>
</evidence>
<name>A0A849VE89_9GAMM</name>
<evidence type="ECO:0000313" key="2">
    <source>
        <dbReference type="EMBL" id="NOU50254.1"/>
    </source>
</evidence>
<accession>A0A849VE89</accession>
<dbReference type="RefSeq" id="WP_171625321.1">
    <property type="nucleotide sequence ID" value="NZ_JABBPG010000002.1"/>
</dbReference>
<dbReference type="Proteomes" id="UP000586305">
    <property type="component" value="Unassembled WGS sequence"/>
</dbReference>
<feature type="region of interest" description="Disordered" evidence="1">
    <location>
        <begin position="21"/>
        <end position="54"/>
    </location>
</feature>
<dbReference type="AlphaFoldDB" id="A0A849VE89"/>
<protein>
    <submittedName>
        <fullName evidence="2">Uncharacterized protein</fullName>
    </submittedName>
</protein>
<sequence length="54" mass="5668">MKTKQLVELNSAQVKKVIGAGGVSGGGGQVPPLVPNGPWKPIEPNSIYKPKKPF</sequence>
<proteinExistence type="predicted"/>
<keyword evidence="3" id="KW-1185">Reference proteome</keyword>
<gene>
    <name evidence="2" type="ORF">HG263_06815</name>
</gene>
<reference evidence="2 3" key="1">
    <citation type="submission" date="2020-04" db="EMBL/GenBank/DDBJ databases">
        <title>Pseudoalteromonas caenipelagi sp. nov., isolated from a tidal flat.</title>
        <authorList>
            <person name="Park S."/>
            <person name="Yoon J.-H."/>
        </authorList>
    </citation>
    <scope>NUCLEOTIDE SEQUENCE [LARGE SCALE GENOMIC DNA]</scope>
    <source>
        <strain evidence="2 3">JBTF-M23</strain>
    </source>
</reference>